<dbReference type="EMBL" id="SRLO01000196">
    <property type="protein sequence ID" value="TNN67959.1"/>
    <property type="molecule type" value="Genomic_DNA"/>
</dbReference>
<dbReference type="Proteomes" id="UP000314294">
    <property type="component" value="Unassembled WGS sequence"/>
</dbReference>
<reference evidence="1 2" key="1">
    <citation type="submission" date="2019-03" db="EMBL/GenBank/DDBJ databases">
        <title>First draft genome of Liparis tanakae, snailfish: a comprehensive survey of snailfish specific genes.</title>
        <authorList>
            <person name="Kim W."/>
            <person name="Song I."/>
            <person name="Jeong J.-H."/>
            <person name="Kim D."/>
            <person name="Kim S."/>
            <person name="Ryu S."/>
            <person name="Song J.Y."/>
            <person name="Lee S.K."/>
        </authorList>
    </citation>
    <scope>NUCLEOTIDE SEQUENCE [LARGE SCALE GENOMIC DNA]</scope>
    <source>
        <tissue evidence="1">Muscle</tissue>
    </source>
</reference>
<name>A0A4Z2HQ48_9TELE</name>
<dbReference type="AlphaFoldDB" id="A0A4Z2HQ48"/>
<evidence type="ECO:0000313" key="1">
    <source>
        <dbReference type="EMBL" id="TNN67959.1"/>
    </source>
</evidence>
<protein>
    <submittedName>
        <fullName evidence="1">Uncharacterized protein</fullName>
    </submittedName>
</protein>
<keyword evidence="2" id="KW-1185">Reference proteome</keyword>
<accession>A0A4Z2HQ48</accession>
<comment type="caution">
    <text evidence="1">The sequence shown here is derived from an EMBL/GenBank/DDBJ whole genome shotgun (WGS) entry which is preliminary data.</text>
</comment>
<evidence type="ECO:0000313" key="2">
    <source>
        <dbReference type="Proteomes" id="UP000314294"/>
    </source>
</evidence>
<sequence length="195" mass="21192">MAAWLALGSSMGLGLKAGGLSCTPMRGATRGLNVLMVSLEELVLRRMGGSVLAVDLSVTPWMGLRDSLELAGVGPPPPPPDVCRCSRLVYWPEEVERRIGGLSIFFSDSLRLMLDRLPWPVRRRRSGLSVAAWPRLRSTSRGLKWPRTGEPTSGGPACPPWPCWEGCAMQWTSLGRAGGRRDGGSDLFLCLLGYK</sequence>
<proteinExistence type="predicted"/>
<gene>
    <name evidence="1" type="ORF">EYF80_021751</name>
</gene>
<organism evidence="1 2">
    <name type="scientific">Liparis tanakae</name>
    <name type="common">Tanaka's snailfish</name>
    <dbReference type="NCBI Taxonomy" id="230148"/>
    <lineage>
        <taxon>Eukaryota</taxon>
        <taxon>Metazoa</taxon>
        <taxon>Chordata</taxon>
        <taxon>Craniata</taxon>
        <taxon>Vertebrata</taxon>
        <taxon>Euteleostomi</taxon>
        <taxon>Actinopterygii</taxon>
        <taxon>Neopterygii</taxon>
        <taxon>Teleostei</taxon>
        <taxon>Neoteleostei</taxon>
        <taxon>Acanthomorphata</taxon>
        <taxon>Eupercaria</taxon>
        <taxon>Perciformes</taxon>
        <taxon>Cottioidei</taxon>
        <taxon>Cottales</taxon>
        <taxon>Liparidae</taxon>
        <taxon>Liparis</taxon>
    </lineage>
</organism>